<organism evidence="1 2">
    <name type="scientific">Aldrovandia affinis</name>
    <dbReference type="NCBI Taxonomy" id="143900"/>
    <lineage>
        <taxon>Eukaryota</taxon>
        <taxon>Metazoa</taxon>
        <taxon>Chordata</taxon>
        <taxon>Craniata</taxon>
        <taxon>Vertebrata</taxon>
        <taxon>Euteleostomi</taxon>
        <taxon>Actinopterygii</taxon>
        <taxon>Neopterygii</taxon>
        <taxon>Teleostei</taxon>
        <taxon>Notacanthiformes</taxon>
        <taxon>Halosauridae</taxon>
        <taxon>Aldrovandia</taxon>
    </lineage>
</organism>
<dbReference type="Proteomes" id="UP001221898">
    <property type="component" value="Unassembled WGS sequence"/>
</dbReference>
<dbReference type="AlphaFoldDB" id="A0AAD7R132"/>
<evidence type="ECO:0000313" key="2">
    <source>
        <dbReference type="Proteomes" id="UP001221898"/>
    </source>
</evidence>
<dbReference type="EMBL" id="JAINUG010001916">
    <property type="protein sequence ID" value="KAJ8352957.1"/>
    <property type="molecule type" value="Genomic_DNA"/>
</dbReference>
<keyword evidence="2" id="KW-1185">Reference proteome</keyword>
<gene>
    <name evidence="1" type="ORF">AAFF_G00131390</name>
</gene>
<evidence type="ECO:0000313" key="1">
    <source>
        <dbReference type="EMBL" id="KAJ8352957.1"/>
    </source>
</evidence>
<accession>A0AAD7R132</accession>
<protein>
    <submittedName>
        <fullName evidence="1">Uncharacterized protein</fullName>
    </submittedName>
</protein>
<name>A0AAD7R132_9TELE</name>
<comment type="caution">
    <text evidence="1">The sequence shown here is derived from an EMBL/GenBank/DDBJ whole genome shotgun (WGS) entry which is preliminary data.</text>
</comment>
<sequence>MAVCSDDIIVPGPVSSSHEEHLYSVFEALSLSEGKCVSLHCWLLKEPSSCVRAELEGRLCCVSSFAHNGSQLTERGSYHIKGLDCIFSSKTKPGQAF</sequence>
<proteinExistence type="predicted"/>
<reference evidence="1" key="1">
    <citation type="journal article" date="2023" name="Science">
        <title>Genome structures resolve the early diversification of teleost fishes.</title>
        <authorList>
            <person name="Parey E."/>
            <person name="Louis A."/>
            <person name="Montfort J."/>
            <person name="Bouchez O."/>
            <person name="Roques C."/>
            <person name="Iampietro C."/>
            <person name="Lluch J."/>
            <person name="Castinel A."/>
            <person name="Donnadieu C."/>
            <person name="Desvignes T."/>
            <person name="Floi Bucao C."/>
            <person name="Jouanno E."/>
            <person name="Wen M."/>
            <person name="Mejri S."/>
            <person name="Dirks R."/>
            <person name="Jansen H."/>
            <person name="Henkel C."/>
            <person name="Chen W.J."/>
            <person name="Zahm M."/>
            <person name="Cabau C."/>
            <person name="Klopp C."/>
            <person name="Thompson A.W."/>
            <person name="Robinson-Rechavi M."/>
            <person name="Braasch I."/>
            <person name="Lecointre G."/>
            <person name="Bobe J."/>
            <person name="Postlethwait J.H."/>
            <person name="Berthelot C."/>
            <person name="Roest Crollius H."/>
            <person name="Guiguen Y."/>
        </authorList>
    </citation>
    <scope>NUCLEOTIDE SEQUENCE</scope>
    <source>
        <strain evidence="1">NC1722</strain>
    </source>
</reference>